<sequence>MHLASTTPGGLATSVARSHQISATLEIKQPQLRRALYPGPLRPQLELRVLAARATPPGSGSGSGSGKAQNKAHGKNSSSSKASEAQHKPQAPKQQQPTPFGSSHSKSAADAAAEATLAQSIANAAAAFRNAPRPQLHTPPPTPTGMPPQLGPLAAAAAREEALEELAEAEAAEERSTANASAGVLKAAAAREEALSSLAEAEDENEKVVAMAAAAGAKSTMQREPEPLQPRKAVPAGAGAGAGAATAAAGSGSNMARLRDAEEIKAGLKRGIKEGIKQGLRLSLFDIIRQEAHQVQEAVHQQQVAEHGEEQVAAAGRSDKQLLRTAPPQQQQYVPQPPTGMSGTHGSDPAASLSDEDRLFPTAPATATGATTTTMPKTAPPMPTTASGAAVTLPSATTSTQQAGQQQKQKAPTAPGWKSIDELRTHRHDFACGPSADEDAPCATGGVVVVAMDDSDDAAAAAAFAAQHVYNPGVDELRVVHVVCDPRALHWTTSVGATPSGRDISLDSMDLTELTDVGVMGGGGVRLVAPGATAAEVAEAAGVPAAGGDSNLQDYLSRLSSSAAAVVSRRCAGLAAAGVTHYSTELPRLTVPRSAAAIAQALMEAVKRADAKLLVVANHGPGALAEFGSVARYCYQHSAVPLLLFPSLAAQAEAAALAARHLPAAAAAAAATAAQAADAVATEDAEAPAQPYVPRLDASVKTAAGGAAAADAAITTPDSSDAEYMYQPDQLGMTQQPARQPAEARARSVAAAAAGAAVSRASAAASAVAAALLEMGRQGRQADPRRVEVVVLEREVEAAVEDALAEGEVEAELEQLVEAAMQGDDVATALDEAVTDAVQEAVTAAVMASTTTPAAAGVTQSDRPASDRPATMMPPMTDEPARLRQQQQQRQAQRQAQGPDVLLVVNHLEELAEVWQWVADNVTKKGDTLAIWHVAGPSASGMPSLPVAIANQLRRRGLADVSYKQLYSASGDPADLGEQVCTAAALSPATRLVVMLNYSRRGLIAEALRGSLASHLSRHCAKPLLLLQLPE</sequence>
<dbReference type="PANTHER" id="PTHR31964">
    <property type="entry name" value="ADENINE NUCLEOTIDE ALPHA HYDROLASES-LIKE SUPERFAMILY PROTEIN"/>
    <property type="match status" value="1"/>
</dbReference>
<feature type="compositionally biased region" description="Low complexity" evidence="1">
    <location>
        <begin position="395"/>
        <end position="415"/>
    </location>
</feature>
<dbReference type="PANTHER" id="PTHR31964:SF113">
    <property type="entry name" value="USPA DOMAIN-CONTAINING PROTEIN"/>
    <property type="match status" value="1"/>
</dbReference>
<feature type="region of interest" description="Disordered" evidence="1">
    <location>
        <begin position="217"/>
        <end position="238"/>
    </location>
</feature>
<feature type="region of interest" description="Disordered" evidence="1">
    <location>
        <begin position="299"/>
        <end position="318"/>
    </location>
</feature>
<evidence type="ECO:0000259" key="2">
    <source>
        <dbReference type="Pfam" id="PF00582"/>
    </source>
</evidence>
<evidence type="ECO:0000313" key="4">
    <source>
        <dbReference type="Proteomes" id="UP000613740"/>
    </source>
</evidence>
<dbReference type="AlphaFoldDB" id="A0A836B4M6"/>
<dbReference type="OrthoDB" id="843225at2759"/>
<proteinExistence type="predicted"/>
<dbReference type="EMBL" id="JAEHOD010000021">
    <property type="protein sequence ID" value="KAG2447576.1"/>
    <property type="molecule type" value="Genomic_DNA"/>
</dbReference>
<dbReference type="SUPFAM" id="SSF52402">
    <property type="entry name" value="Adenine nucleotide alpha hydrolases-like"/>
    <property type="match status" value="1"/>
</dbReference>
<keyword evidence="4" id="KW-1185">Reference proteome</keyword>
<feature type="region of interest" description="Disordered" evidence="1">
    <location>
        <begin position="54"/>
        <end position="114"/>
    </location>
</feature>
<feature type="region of interest" description="Disordered" evidence="1">
    <location>
        <begin position="326"/>
        <end position="415"/>
    </location>
</feature>
<dbReference type="Gene3D" id="3.40.50.620">
    <property type="entry name" value="HUPs"/>
    <property type="match status" value="1"/>
</dbReference>
<accession>A0A836B4M6</accession>
<dbReference type="InterPro" id="IPR014729">
    <property type="entry name" value="Rossmann-like_a/b/a_fold"/>
</dbReference>
<evidence type="ECO:0000256" key="1">
    <source>
        <dbReference type="SAM" id="MobiDB-lite"/>
    </source>
</evidence>
<organism evidence="3 4">
    <name type="scientific">Chlamydomonas schloesseri</name>
    <dbReference type="NCBI Taxonomy" id="2026947"/>
    <lineage>
        <taxon>Eukaryota</taxon>
        <taxon>Viridiplantae</taxon>
        <taxon>Chlorophyta</taxon>
        <taxon>core chlorophytes</taxon>
        <taxon>Chlorophyceae</taxon>
        <taxon>CS clade</taxon>
        <taxon>Chlamydomonadales</taxon>
        <taxon>Chlamydomonadaceae</taxon>
        <taxon>Chlamydomonas</taxon>
    </lineage>
</organism>
<name>A0A836B4M6_9CHLO</name>
<feature type="compositionally biased region" description="Low complexity" evidence="1">
    <location>
        <begin position="883"/>
        <end position="897"/>
    </location>
</feature>
<feature type="compositionally biased region" description="Low complexity" evidence="1">
    <location>
        <begin position="361"/>
        <end position="377"/>
    </location>
</feature>
<comment type="caution">
    <text evidence="3">The sequence shown here is derived from an EMBL/GenBank/DDBJ whole genome shotgun (WGS) entry which is preliminary data.</text>
</comment>
<feature type="region of interest" description="Disordered" evidence="1">
    <location>
        <begin position="132"/>
        <end position="179"/>
    </location>
</feature>
<protein>
    <recommendedName>
        <fullName evidence="2">UspA domain-containing protein</fullName>
    </recommendedName>
</protein>
<dbReference type="InterPro" id="IPR006016">
    <property type="entry name" value="UspA"/>
</dbReference>
<feature type="compositionally biased region" description="Pro residues" evidence="1">
    <location>
        <begin position="137"/>
        <end position="150"/>
    </location>
</feature>
<dbReference type="Pfam" id="PF00582">
    <property type="entry name" value="Usp"/>
    <property type="match status" value="1"/>
</dbReference>
<gene>
    <name evidence="3" type="ORF">HYH02_007499</name>
</gene>
<reference evidence="3" key="1">
    <citation type="journal article" date="2020" name="bioRxiv">
        <title>Comparative genomics of Chlamydomonas.</title>
        <authorList>
            <person name="Craig R.J."/>
            <person name="Hasan A.R."/>
            <person name="Ness R.W."/>
            <person name="Keightley P.D."/>
        </authorList>
    </citation>
    <scope>NUCLEOTIDE SEQUENCE</scope>
    <source>
        <strain evidence="3">CCAP 11/173</strain>
    </source>
</reference>
<feature type="region of interest" description="Disordered" evidence="1">
    <location>
        <begin position="851"/>
        <end position="897"/>
    </location>
</feature>
<feature type="compositionally biased region" description="Low complexity" evidence="1">
    <location>
        <begin position="88"/>
        <end position="114"/>
    </location>
</feature>
<dbReference type="Proteomes" id="UP000613740">
    <property type="component" value="Unassembled WGS sequence"/>
</dbReference>
<feature type="domain" description="UspA" evidence="2">
    <location>
        <begin position="598"/>
        <end position="645"/>
    </location>
</feature>
<feature type="compositionally biased region" description="Acidic residues" evidence="1">
    <location>
        <begin position="162"/>
        <end position="171"/>
    </location>
</feature>
<evidence type="ECO:0000313" key="3">
    <source>
        <dbReference type="EMBL" id="KAG2447576.1"/>
    </source>
</evidence>